<feature type="compositionally biased region" description="Low complexity" evidence="1">
    <location>
        <begin position="107"/>
        <end position="122"/>
    </location>
</feature>
<evidence type="ECO:0000256" key="1">
    <source>
        <dbReference type="SAM" id="MobiDB-lite"/>
    </source>
</evidence>
<feature type="region of interest" description="Disordered" evidence="1">
    <location>
        <begin position="186"/>
        <end position="260"/>
    </location>
</feature>
<comment type="caution">
    <text evidence="2">The sequence shown here is derived from an EMBL/GenBank/DDBJ whole genome shotgun (WGS) entry which is preliminary data.</text>
</comment>
<reference evidence="2" key="1">
    <citation type="submission" date="2020-05" db="EMBL/GenBank/DDBJ databases">
        <title>Nod-independent and nitrogen-fixing Bradyrhizobium aeschynomene sp. nov. isolated from nodules of Aeschynomene indica.</title>
        <authorList>
            <person name="Zhang Z."/>
        </authorList>
    </citation>
    <scope>NUCLEOTIDE SEQUENCE</scope>
    <source>
        <strain evidence="2">83012</strain>
    </source>
</reference>
<feature type="region of interest" description="Disordered" evidence="1">
    <location>
        <begin position="68"/>
        <end position="143"/>
    </location>
</feature>
<accession>A0ABX2CGT4</accession>
<keyword evidence="3" id="KW-1185">Reference proteome</keyword>
<sequence>MTPQERQLIDDLFDRLAKLESAPRDAQAAAAISQGLQQAPNAVYALVQTVLVQDEALKRANARIEELQHAQEPQGQSGSFLDTMRDSIFGSGGGRGSVPNVPPPSSGRPVWNSGQALPQGQPGYPPQPGPYDQGGAGQPRGGMFGGGGGSFLGTAAAAAAGMVGGSLLLGGIRSMMGGGQHQAFGDSSLAGGGSPWSDQSSGSLARDAGLDDIGRSGDGGGRAGLFDQASYDDSGNDADAADFDADDGYGNDDDGGSDYA</sequence>
<feature type="compositionally biased region" description="Gly residues" evidence="1">
    <location>
        <begin position="132"/>
        <end position="143"/>
    </location>
</feature>
<organism evidence="2 3">
    <name type="scientific">Bradyrhizobium aeschynomenes</name>
    <dbReference type="NCBI Taxonomy" id="2734909"/>
    <lineage>
        <taxon>Bacteria</taxon>
        <taxon>Pseudomonadati</taxon>
        <taxon>Pseudomonadota</taxon>
        <taxon>Alphaproteobacteria</taxon>
        <taxon>Hyphomicrobiales</taxon>
        <taxon>Nitrobacteraceae</taxon>
        <taxon>Bradyrhizobium</taxon>
    </lineage>
</organism>
<dbReference type="Proteomes" id="UP000886476">
    <property type="component" value="Unassembled WGS sequence"/>
</dbReference>
<dbReference type="Pfam" id="PF09849">
    <property type="entry name" value="DUF2076"/>
    <property type="match status" value="1"/>
</dbReference>
<protein>
    <submittedName>
        <fullName evidence="2">DUF2076 domain-containing protein</fullName>
    </submittedName>
</protein>
<proteinExistence type="predicted"/>
<feature type="compositionally biased region" description="Polar residues" evidence="1">
    <location>
        <begin position="71"/>
        <end position="80"/>
    </location>
</feature>
<evidence type="ECO:0000313" key="2">
    <source>
        <dbReference type="EMBL" id="NPU67414.1"/>
    </source>
</evidence>
<evidence type="ECO:0000313" key="3">
    <source>
        <dbReference type="Proteomes" id="UP000886476"/>
    </source>
</evidence>
<dbReference type="InterPro" id="IPR018648">
    <property type="entry name" value="DUF2076"/>
</dbReference>
<name>A0ABX2CGT4_9BRAD</name>
<feature type="compositionally biased region" description="Acidic residues" evidence="1">
    <location>
        <begin position="234"/>
        <end position="260"/>
    </location>
</feature>
<dbReference type="RefSeq" id="WP_172112482.1">
    <property type="nucleotide sequence ID" value="NZ_JABFDN010000006.1"/>
</dbReference>
<dbReference type="EMBL" id="JABFDN010000006">
    <property type="protein sequence ID" value="NPU67414.1"/>
    <property type="molecule type" value="Genomic_DNA"/>
</dbReference>
<gene>
    <name evidence="2" type="ORF">HL667_20595</name>
</gene>
<feature type="compositionally biased region" description="Low complexity" evidence="1">
    <location>
        <begin position="224"/>
        <end position="233"/>
    </location>
</feature>